<dbReference type="PANTHER" id="PTHR36510">
    <property type="entry name" value="GLUTAMATE--CYSTEINE LIGASE 2-RELATED"/>
    <property type="match status" value="1"/>
</dbReference>
<dbReference type="InterPro" id="IPR050141">
    <property type="entry name" value="GCL_type2/YbdK_subfam"/>
</dbReference>
<dbReference type="Proteomes" id="UP000219453">
    <property type="component" value="Unassembled WGS sequence"/>
</dbReference>
<dbReference type="InterPro" id="IPR014746">
    <property type="entry name" value="Gln_synth/guanido_kin_cat_dom"/>
</dbReference>
<dbReference type="Pfam" id="PF04107">
    <property type="entry name" value="GCS2"/>
    <property type="match status" value="1"/>
</dbReference>
<evidence type="ECO:0000313" key="1">
    <source>
        <dbReference type="EMBL" id="SNZ04377.1"/>
    </source>
</evidence>
<sequence length="524" mass="58697">MPEADLAAAVDDVSSIDPDEFQSAVDADAEVIKSELRDGTFDNSQAIVGLEYEFYAVENPADDPWSTGAEDGGALKRVPRRLLELIGFEKELGLHNAEMTVSPQPLNSYGLAAQEAEVNARLTAAQERTRAEGMQLVSDGLWTIPPEGETAREYLTDSVEDQGVRIASNMSDSVRYHAMANTDAADDVGLRIDAPHVTLEGDTVMPESLITSIQPHYQVPQAIDLPTYFRYALRIAGPLLALGVNSPFFPPDLYDADATAEDILADGWMEHRISAFETSLNPPNADRGEGKVRFPHDLEHVEQAVDRIARDDTIVPMPVDEGDRFDDEFAHFRLKHGTYWRWVRPVFGGSTRSQANARIEFRPLPAQPTVSDAIAFQAVLAGLMESLPRVEHPVADLDWEVARENFYAAMRDGLDADLQWITNSGEETTDTETLYADLLAHAADGLELRGLSDTEIEEYLWPLRQRARHELTPARWKRREVKRRLDDGASFEDAVYGMQRRYLERQHDSLIGGSFTEWVDDREW</sequence>
<accession>A0A285N680</accession>
<dbReference type="PIRSF" id="PIRSF012666">
    <property type="entry name" value="UCP012666"/>
    <property type="match status" value="1"/>
</dbReference>
<dbReference type="EMBL" id="OBEJ01000001">
    <property type="protein sequence ID" value="SNZ04377.1"/>
    <property type="molecule type" value="Genomic_DNA"/>
</dbReference>
<gene>
    <name evidence="1" type="ORF">SAMN06269185_0540</name>
</gene>
<protein>
    <recommendedName>
        <fullName evidence="3">Gamma-glutamyl:cysteine ligase YbdK, ATP-grasp superfamily</fullName>
    </recommendedName>
</protein>
<dbReference type="RefSeq" id="WP_097007557.1">
    <property type="nucleotide sequence ID" value="NZ_OBEJ01000001.1"/>
</dbReference>
<evidence type="ECO:0008006" key="3">
    <source>
        <dbReference type="Google" id="ProtNLM"/>
    </source>
</evidence>
<evidence type="ECO:0000313" key="2">
    <source>
        <dbReference type="Proteomes" id="UP000219453"/>
    </source>
</evidence>
<name>A0A285N680_NATPI</name>
<dbReference type="OrthoDB" id="194541at2157"/>
<dbReference type="AlphaFoldDB" id="A0A285N680"/>
<dbReference type="Gene3D" id="3.30.590.20">
    <property type="match status" value="1"/>
</dbReference>
<proteinExistence type="predicted"/>
<keyword evidence="2" id="KW-1185">Reference proteome</keyword>
<dbReference type="InterPro" id="IPR006336">
    <property type="entry name" value="GCS2"/>
</dbReference>
<dbReference type="GO" id="GO:0016879">
    <property type="term" value="F:ligase activity, forming carbon-nitrogen bonds"/>
    <property type="evidence" value="ECO:0007669"/>
    <property type="project" value="TreeGrafter"/>
</dbReference>
<reference evidence="1 2" key="1">
    <citation type="submission" date="2017-09" db="EMBL/GenBank/DDBJ databases">
        <authorList>
            <person name="Ehlers B."/>
            <person name="Leendertz F.H."/>
        </authorList>
    </citation>
    <scope>NUCLEOTIDE SEQUENCE [LARGE SCALE GENOMIC DNA]</scope>
    <source>
        <strain evidence="1 2">DSM 27208</strain>
    </source>
</reference>
<dbReference type="SUPFAM" id="SSF55931">
    <property type="entry name" value="Glutamine synthetase/guanido kinase"/>
    <property type="match status" value="1"/>
</dbReference>
<organism evidence="1 2">
    <name type="scientific">Natronoarchaeum philippinense</name>
    <dbReference type="NCBI Taxonomy" id="558529"/>
    <lineage>
        <taxon>Archaea</taxon>
        <taxon>Methanobacteriati</taxon>
        <taxon>Methanobacteriota</taxon>
        <taxon>Stenosarchaea group</taxon>
        <taxon>Halobacteria</taxon>
        <taxon>Halobacteriales</taxon>
        <taxon>Natronoarchaeaceae</taxon>
    </lineage>
</organism>
<dbReference type="PANTHER" id="PTHR36510:SF3">
    <property type="entry name" value="CONSERVED PROTEIN"/>
    <property type="match status" value="1"/>
</dbReference>
<dbReference type="InterPro" id="IPR016602">
    <property type="entry name" value="UCP012666"/>
</dbReference>